<feature type="compositionally biased region" description="Basic and acidic residues" evidence="2">
    <location>
        <begin position="1140"/>
        <end position="1149"/>
    </location>
</feature>
<evidence type="ECO:0000259" key="3">
    <source>
        <dbReference type="Pfam" id="PF20148"/>
    </source>
</evidence>
<sequence>MGAGAAGGRTGRIAVGHPVDVASGAFFSESVDIALPGVLPLVSDRMYNTSFLRAETGPLVPAAQDAPLLPFGPGWRAGWQIELRRTLDGFVYVRHDGISYQFIERRDIPFEQAGILVSPADGLELRSLDLDHLRLVGFGSHRAPNSLLFRRRNRGTVYDLLAVERTSLARLEYVHDSAGRVIGVFQRREQRELLLQYDEWGRVIRVDLRLPDKSTRFGAGYVYNRAGQLAEVHDPEGPFETYEYDPSGRLVREVRRGGSVYTMRYRNDGRCYYVSGADRFQERTIQFDTEKNATTVYDSHGAPTVYECNAGGQVLQVTSPLGNRVRYEYDELGREVAATSVNGAMVRKQYDELGHVAKREYPDGRAVTYTYDDHHRVAGVFDSSGIRFRLRYDDEHNVTELEVEGQKPWKYAYNAYGERVAVENPMRAKRTFVYDSQGNTIAESNFSGKTWSYAHNVMGQTVTATDPLGAVARLDYDARGRLARLTDPDGRVWENDYDPSENVLRTKFPDGAVETVRFNTCGQPTEIVRPGGQRVHIFWGTEPGELVAMRNSLGRELAVRYDADHRIIERRTFDGRRIAIEWKGTYVAALVDAKGQRFEYDYDSAGRVSKRTCPDGQTQYRYAAGGQLASIEGPDATMTLDYDTRGLPHREVQDGVVIERDFDELGRPVRLDAAGDETRYAWSADNLLLALRRGELDVAFRYDALGREVARSLPGAGSFEQTYDPLGRVLSQVFTPWRASGEARHFGRSFAYDARGIVSGINDTLRGLSHFVHDANGSLTGVLRQRGNGPCDFYEVDGEGNRFAQAHGSRGAEMLAALRARNPLHQVAPHFNATLASTFYDENGRLARVESIGRTLEYEYDANGCVVTKIDTDAKGARTFRFEWNARGQLVAAAAPDGRTWHYRYDGCGRRIEKRGPDGQVWRFVWDFARLVQVWRDGKPVERLAYNPHDSAPVLRDDGQVHYILPDQVHAVSEIVNTKGELEWAASKGTWGEAFRAGLGREPFAGQWYDDETGLHYNICRYYDPDIGRYLSPDPIDIYGGWNPYAPVRSPFYEADALGIAAGRVGWYEQSTEDPRLFEADGGRVARKLGPDKYEVDHLKHKKSGDSEWTKMELTPDNATITEVKGVGPDKVVFNGTGKDIGHDPEKGHTSKGTEGIGSRWWHSEMNAFAGLLKLDDHTLRAGHPDPITLRISKAPCPTCKPAVGIDADAGLARTLADRSKRQVKVFYPPDEEHTFNPPPEATC</sequence>
<evidence type="ECO:0000256" key="2">
    <source>
        <dbReference type="SAM" id="MobiDB-lite"/>
    </source>
</evidence>
<feature type="domain" description="Teneurin-like YD-shell" evidence="4">
    <location>
        <begin position="185"/>
        <end position="343"/>
    </location>
</feature>
<feature type="region of interest" description="Disordered" evidence="2">
    <location>
        <begin position="1136"/>
        <end position="1156"/>
    </location>
</feature>
<protein>
    <submittedName>
        <fullName evidence="5">DUF6531 domain-containing protein</fullName>
    </submittedName>
</protein>
<dbReference type="Gene3D" id="2.180.10.10">
    <property type="entry name" value="RHS repeat-associated core"/>
    <property type="match status" value="3"/>
</dbReference>
<dbReference type="InterPro" id="IPR050708">
    <property type="entry name" value="T6SS_VgrG/RHS"/>
</dbReference>
<dbReference type="PANTHER" id="PTHR32305:SF15">
    <property type="entry name" value="PROTEIN RHSA-RELATED"/>
    <property type="match status" value="1"/>
</dbReference>
<gene>
    <name evidence="5" type="ORF">LZC94_19350</name>
</gene>
<dbReference type="Pfam" id="PF25023">
    <property type="entry name" value="TEN_YD-shell"/>
    <property type="match status" value="3"/>
</dbReference>
<dbReference type="InterPro" id="IPR045351">
    <property type="entry name" value="DUF6531"/>
</dbReference>
<evidence type="ECO:0000313" key="5">
    <source>
        <dbReference type="EMBL" id="WXB19374.1"/>
    </source>
</evidence>
<evidence type="ECO:0000313" key="6">
    <source>
        <dbReference type="Proteomes" id="UP001370348"/>
    </source>
</evidence>
<dbReference type="InterPro" id="IPR006530">
    <property type="entry name" value="YD"/>
</dbReference>
<accession>A0ABZ2MA37</accession>
<organism evidence="5 6">
    <name type="scientific">Pendulispora albinea</name>
    <dbReference type="NCBI Taxonomy" id="2741071"/>
    <lineage>
        <taxon>Bacteria</taxon>
        <taxon>Pseudomonadati</taxon>
        <taxon>Myxococcota</taxon>
        <taxon>Myxococcia</taxon>
        <taxon>Myxococcales</taxon>
        <taxon>Sorangiineae</taxon>
        <taxon>Pendulisporaceae</taxon>
        <taxon>Pendulispora</taxon>
    </lineage>
</organism>
<dbReference type="SUPFAM" id="SSF82171">
    <property type="entry name" value="DPP6 N-terminal domain-like"/>
    <property type="match status" value="1"/>
</dbReference>
<evidence type="ECO:0000259" key="4">
    <source>
        <dbReference type="Pfam" id="PF25023"/>
    </source>
</evidence>
<feature type="domain" description="Teneurin-like YD-shell" evidence="4">
    <location>
        <begin position="559"/>
        <end position="783"/>
    </location>
</feature>
<dbReference type="NCBIfam" id="TIGR03696">
    <property type="entry name" value="Rhs_assc_core"/>
    <property type="match status" value="1"/>
</dbReference>
<keyword evidence="6" id="KW-1185">Reference proteome</keyword>
<feature type="domain" description="DUF6531" evidence="3">
    <location>
        <begin position="16"/>
        <end position="102"/>
    </location>
</feature>
<keyword evidence="1" id="KW-0677">Repeat</keyword>
<name>A0ABZ2MA37_9BACT</name>
<dbReference type="Pfam" id="PF20148">
    <property type="entry name" value="DUF6531"/>
    <property type="match status" value="1"/>
</dbReference>
<dbReference type="NCBIfam" id="TIGR01643">
    <property type="entry name" value="YD_repeat_2x"/>
    <property type="match status" value="7"/>
</dbReference>
<dbReference type="InterPro" id="IPR031325">
    <property type="entry name" value="RHS_repeat"/>
</dbReference>
<dbReference type="Pfam" id="PF05593">
    <property type="entry name" value="RHS_repeat"/>
    <property type="match status" value="2"/>
</dbReference>
<dbReference type="EMBL" id="CP089984">
    <property type="protein sequence ID" value="WXB19374.1"/>
    <property type="molecule type" value="Genomic_DNA"/>
</dbReference>
<evidence type="ECO:0000256" key="1">
    <source>
        <dbReference type="ARBA" id="ARBA00022737"/>
    </source>
</evidence>
<dbReference type="PANTHER" id="PTHR32305">
    <property type="match status" value="1"/>
</dbReference>
<feature type="domain" description="Teneurin-like YD-shell" evidence="4">
    <location>
        <begin position="839"/>
        <end position="1034"/>
    </location>
</feature>
<dbReference type="Proteomes" id="UP001370348">
    <property type="component" value="Chromosome"/>
</dbReference>
<dbReference type="RefSeq" id="WP_394828994.1">
    <property type="nucleotide sequence ID" value="NZ_CP089984.1"/>
</dbReference>
<dbReference type="InterPro" id="IPR056823">
    <property type="entry name" value="TEN-like_YD-shell"/>
</dbReference>
<proteinExistence type="predicted"/>
<reference evidence="5 6" key="1">
    <citation type="submission" date="2021-12" db="EMBL/GenBank/DDBJ databases">
        <title>Discovery of the Pendulisporaceae a myxobacterial family with distinct sporulation behavior and unique specialized metabolism.</title>
        <authorList>
            <person name="Garcia R."/>
            <person name="Popoff A."/>
            <person name="Bader C.D."/>
            <person name="Loehr J."/>
            <person name="Walesch S."/>
            <person name="Walt C."/>
            <person name="Boldt J."/>
            <person name="Bunk B."/>
            <person name="Haeckl F.J.F.P.J."/>
            <person name="Gunesch A.P."/>
            <person name="Birkelbach J."/>
            <person name="Nuebel U."/>
            <person name="Pietschmann T."/>
            <person name="Bach T."/>
            <person name="Mueller R."/>
        </authorList>
    </citation>
    <scope>NUCLEOTIDE SEQUENCE [LARGE SCALE GENOMIC DNA]</scope>
    <source>
        <strain evidence="5 6">MSr11954</strain>
    </source>
</reference>
<dbReference type="InterPro" id="IPR022385">
    <property type="entry name" value="Rhs_assc_core"/>
</dbReference>